<dbReference type="AlphaFoldDB" id="A0A853I570"/>
<dbReference type="Proteomes" id="UP000569732">
    <property type="component" value="Unassembled WGS sequence"/>
</dbReference>
<comment type="caution">
    <text evidence="2">The sequence shown here is derived from an EMBL/GenBank/DDBJ whole genome shotgun (WGS) entry which is preliminary data.</text>
</comment>
<name>A0A853I570_9GAMM</name>
<dbReference type="PANTHER" id="PTHR33375:SF1">
    <property type="entry name" value="CHROMOSOME-PARTITIONING PROTEIN PARB-RELATED"/>
    <property type="match status" value="1"/>
</dbReference>
<reference evidence="2 3" key="1">
    <citation type="submission" date="2020-07" db="EMBL/GenBank/DDBJ databases">
        <title>Endozoicomonas sp. nov., isolated from sediment.</title>
        <authorList>
            <person name="Gu T."/>
        </authorList>
    </citation>
    <scope>NUCLEOTIDE SEQUENCE [LARGE SCALE GENOMIC DNA]</scope>
    <source>
        <strain evidence="2 3">SM1973</strain>
    </source>
</reference>
<dbReference type="EMBL" id="JACCKB010000030">
    <property type="protein sequence ID" value="NYZ67849.1"/>
    <property type="molecule type" value="Genomic_DNA"/>
</dbReference>
<keyword evidence="3" id="KW-1185">Reference proteome</keyword>
<organism evidence="2 3">
    <name type="scientific">Spartinivicinus marinus</name>
    <dbReference type="NCBI Taxonomy" id="2994442"/>
    <lineage>
        <taxon>Bacteria</taxon>
        <taxon>Pseudomonadati</taxon>
        <taxon>Pseudomonadota</taxon>
        <taxon>Gammaproteobacteria</taxon>
        <taxon>Oceanospirillales</taxon>
        <taxon>Zooshikellaceae</taxon>
        <taxon>Spartinivicinus</taxon>
    </lineage>
</organism>
<proteinExistence type="predicted"/>
<dbReference type="Gene3D" id="1.10.10.2830">
    <property type="match status" value="1"/>
</dbReference>
<accession>A0A853I570</accession>
<dbReference type="PANTHER" id="PTHR33375">
    <property type="entry name" value="CHROMOSOME-PARTITIONING PROTEIN PARB-RELATED"/>
    <property type="match status" value="1"/>
</dbReference>
<dbReference type="GO" id="GO:0005694">
    <property type="term" value="C:chromosome"/>
    <property type="evidence" value="ECO:0007669"/>
    <property type="project" value="TreeGrafter"/>
</dbReference>
<protein>
    <recommendedName>
        <fullName evidence="1">ParB/Spo0J HTH domain-containing protein</fullName>
    </recommendedName>
</protein>
<sequence>MDIYWKSSYYPDHMRSDATRETLMFHAKHFNKMTDFWLQAEKCQILTSSGHTQQEIANQLGISRAEVSHLIRFNRLTPEVVKLLKKHAISRTHIRLLVTVSSYHQQKYLIGQIINKGLSTRSLKEVINLLSQKSELELLELPADELNRALALRLGLPVIIKPSEQKDKESGIIALSYKNKDDYKLIIRKLLAD</sequence>
<evidence type="ECO:0000313" key="3">
    <source>
        <dbReference type="Proteomes" id="UP000569732"/>
    </source>
</evidence>
<dbReference type="GO" id="GO:0007059">
    <property type="term" value="P:chromosome segregation"/>
    <property type="evidence" value="ECO:0007669"/>
    <property type="project" value="TreeGrafter"/>
</dbReference>
<dbReference type="RefSeq" id="WP_180569871.1">
    <property type="nucleotide sequence ID" value="NZ_JACCKB010000030.1"/>
</dbReference>
<dbReference type="InterPro" id="IPR050336">
    <property type="entry name" value="Chromosome_partition/occlusion"/>
</dbReference>
<dbReference type="Pfam" id="PF17762">
    <property type="entry name" value="HTH_ParB"/>
    <property type="match status" value="1"/>
</dbReference>
<gene>
    <name evidence="2" type="ORF">H0A36_17685</name>
</gene>
<evidence type="ECO:0000313" key="2">
    <source>
        <dbReference type="EMBL" id="NYZ67849.1"/>
    </source>
</evidence>
<dbReference type="InterPro" id="IPR041468">
    <property type="entry name" value="HTH_ParB/Spo0J"/>
</dbReference>
<feature type="domain" description="ParB/Spo0J HTH" evidence="1">
    <location>
        <begin position="45"/>
        <end position="128"/>
    </location>
</feature>
<dbReference type="SUPFAM" id="SSF109709">
    <property type="entry name" value="KorB DNA-binding domain-like"/>
    <property type="match status" value="1"/>
</dbReference>
<evidence type="ECO:0000259" key="1">
    <source>
        <dbReference type="Pfam" id="PF17762"/>
    </source>
</evidence>